<dbReference type="AlphaFoldDB" id="A0A7L5DY96"/>
<reference evidence="1 2" key="1">
    <citation type="submission" date="2020-04" db="EMBL/GenBank/DDBJ databases">
        <title>Genome sequencing of novel species.</title>
        <authorList>
            <person name="Heo J."/>
            <person name="Kim S.-J."/>
            <person name="Kim J.-S."/>
            <person name="Hong S.-B."/>
            <person name="Kwon S.-W."/>
        </authorList>
    </citation>
    <scope>NUCLEOTIDE SEQUENCE [LARGE SCALE GENOMIC DNA]</scope>
    <source>
        <strain evidence="1 2">CJU-R4</strain>
    </source>
</reference>
<proteinExistence type="predicted"/>
<dbReference type="Proteomes" id="UP000501128">
    <property type="component" value="Chromosome"/>
</dbReference>
<name>A0A7L5DY96_9BACT</name>
<organism evidence="1 2">
    <name type="scientific">Spirosoma rhododendri</name>
    <dbReference type="NCBI Taxonomy" id="2728024"/>
    <lineage>
        <taxon>Bacteria</taxon>
        <taxon>Pseudomonadati</taxon>
        <taxon>Bacteroidota</taxon>
        <taxon>Cytophagia</taxon>
        <taxon>Cytophagales</taxon>
        <taxon>Cytophagaceae</taxon>
        <taxon>Spirosoma</taxon>
    </lineage>
</organism>
<sequence length="73" mass="8091">MTVISLTIPDELEYALQDIPGDVETFILNALRRELLPQQWATDTDIEAAAAADSAADFLSVQEVRHYLSLTDV</sequence>
<evidence type="ECO:0000313" key="2">
    <source>
        <dbReference type="Proteomes" id="UP000501128"/>
    </source>
</evidence>
<evidence type="ECO:0000313" key="1">
    <source>
        <dbReference type="EMBL" id="QJD80957.1"/>
    </source>
</evidence>
<dbReference type="KEGG" id="srho:HH216_22935"/>
<accession>A0A7L5DY96</accession>
<evidence type="ECO:0008006" key="3">
    <source>
        <dbReference type="Google" id="ProtNLM"/>
    </source>
</evidence>
<dbReference type="RefSeq" id="WP_169552976.1">
    <property type="nucleotide sequence ID" value="NZ_CP051677.1"/>
</dbReference>
<dbReference type="EMBL" id="CP051677">
    <property type="protein sequence ID" value="QJD80957.1"/>
    <property type="molecule type" value="Genomic_DNA"/>
</dbReference>
<gene>
    <name evidence="1" type="ORF">HH216_22935</name>
</gene>
<keyword evidence="2" id="KW-1185">Reference proteome</keyword>
<protein>
    <recommendedName>
        <fullName evidence="3">CopG family transcriptional regulator</fullName>
    </recommendedName>
</protein>